<dbReference type="Proteomes" id="UP000769157">
    <property type="component" value="Unassembled WGS sequence"/>
</dbReference>
<organism evidence="1 2">
    <name type="scientific">Ogataea philodendri</name>
    <dbReference type="NCBI Taxonomy" id="1378263"/>
    <lineage>
        <taxon>Eukaryota</taxon>
        <taxon>Fungi</taxon>
        <taxon>Dikarya</taxon>
        <taxon>Ascomycota</taxon>
        <taxon>Saccharomycotina</taxon>
        <taxon>Pichiomycetes</taxon>
        <taxon>Pichiales</taxon>
        <taxon>Pichiaceae</taxon>
        <taxon>Ogataea</taxon>
    </lineage>
</organism>
<sequence>MSSRLTPNDPASATIPSSFLLTSIALIPLTCFVKTGLEDLETDIIRILNDVVKPFESPNIGCIEGSQMTKQTLFGVHSEDLDVSRRQSGTNSN</sequence>
<protein>
    <submittedName>
        <fullName evidence="1">Uncharacterized protein</fullName>
    </submittedName>
</protein>
<keyword evidence="2" id="KW-1185">Reference proteome</keyword>
<comment type="caution">
    <text evidence="1">The sequence shown here is derived from an EMBL/GenBank/DDBJ whole genome shotgun (WGS) entry which is preliminary data.</text>
</comment>
<dbReference type="GeneID" id="70236287"/>
<name>A0A9P8P5Z4_9ASCO</name>
<dbReference type="EMBL" id="JAEUBE010000295">
    <property type="protein sequence ID" value="KAH3666133.1"/>
    <property type="molecule type" value="Genomic_DNA"/>
</dbReference>
<evidence type="ECO:0000313" key="2">
    <source>
        <dbReference type="Proteomes" id="UP000769157"/>
    </source>
</evidence>
<reference evidence="1" key="2">
    <citation type="submission" date="2021-01" db="EMBL/GenBank/DDBJ databases">
        <authorList>
            <person name="Schikora-Tamarit M.A."/>
        </authorList>
    </citation>
    <scope>NUCLEOTIDE SEQUENCE</scope>
    <source>
        <strain evidence="1">CBS6075</strain>
    </source>
</reference>
<gene>
    <name evidence="1" type="ORF">OGAPHI_004322</name>
</gene>
<proteinExistence type="predicted"/>
<reference evidence="1" key="1">
    <citation type="journal article" date="2021" name="Open Biol.">
        <title>Shared evolutionary footprints suggest mitochondrial oxidative damage underlies multiple complex I losses in fungi.</title>
        <authorList>
            <person name="Schikora-Tamarit M.A."/>
            <person name="Marcet-Houben M."/>
            <person name="Nosek J."/>
            <person name="Gabaldon T."/>
        </authorList>
    </citation>
    <scope>NUCLEOTIDE SEQUENCE</scope>
    <source>
        <strain evidence="1">CBS6075</strain>
    </source>
</reference>
<dbReference type="AlphaFoldDB" id="A0A9P8P5Z4"/>
<evidence type="ECO:0000313" key="1">
    <source>
        <dbReference type="EMBL" id="KAH3666133.1"/>
    </source>
</evidence>
<dbReference type="RefSeq" id="XP_046061337.1">
    <property type="nucleotide sequence ID" value="XM_046205388.1"/>
</dbReference>
<accession>A0A9P8P5Z4</accession>